<dbReference type="CDD" id="cd11318">
    <property type="entry name" value="AmyAc_bac_fung_AmyA"/>
    <property type="match status" value="1"/>
</dbReference>
<dbReference type="GO" id="GO:0003677">
    <property type="term" value="F:DNA binding"/>
    <property type="evidence" value="ECO:0007669"/>
    <property type="project" value="InterPro"/>
</dbReference>
<dbReference type="Gene3D" id="4.10.240.10">
    <property type="entry name" value="Zn(2)-C6 fungal-type DNA-binding domain"/>
    <property type="match status" value="1"/>
</dbReference>
<dbReference type="InterPro" id="IPR013780">
    <property type="entry name" value="Glyco_hydro_b"/>
</dbReference>
<dbReference type="InterPro" id="IPR017853">
    <property type="entry name" value="GH"/>
</dbReference>
<dbReference type="GO" id="GO:0000981">
    <property type="term" value="F:DNA-binding transcription factor activity, RNA polymerase II-specific"/>
    <property type="evidence" value="ECO:0007669"/>
    <property type="project" value="InterPro"/>
</dbReference>
<feature type="region of interest" description="Disordered" evidence="3">
    <location>
        <begin position="537"/>
        <end position="631"/>
    </location>
</feature>
<feature type="region of interest" description="Disordered" evidence="3">
    <location>
        <begin position="1379"/>
        <end position="1407"/>
    </location>
</feature>
<feature type="compositionally biased region" description="Basic and acidic residues" evidence="3">
    <location>
        <begin position="876"/>
        <end position="889"/>
    </location>
</feature>
<dbReference type="EMBL" id="NCSJ02000079">
    <property type="protein sequence ID" value="RFU31296.1"/>
    <property type="molecule type" value="Genomic_DNA"/>
</dbReference>
<organism evidence="5 6">
    <name type="scientific">Scytalidium lignicola</name>
    <name type="common">Hyphomycete</name>
    <dbReference type="NCBI Taxonomy" id="5539"/>
    <lineage>
        <taxon>Eukaryota</taxon>
        <taxon>Fungi</taxon>
        <taxon>Dikarya</taxon>
        <taxon>Ascomycota</taxon>
        <taxon>Pezizomycotina</taxon>
        <taxon>Leotiomycetes</taxon>
        <taxon>Leotiomycetes incertae sedis</taxon>
        <taxon>Scytalidium</taxon>
    </lineage>
</organism>
<dbReference type="SMART" id="SM00066">
    <property type="entry name" value="GAL4"/>
    <property type="match status" value="1"/>
</dbReference>
<sequence>MAEQKPTPENATMLQAFEWYVPDDHKHWQRLAAHVPQLKATGIDNLWIPPGCKASSPSGNGYDVYDLYDLGEFDQKGGVTTKWGTKEDLVKLGAVAGEHGIGIYWDAVLNHKAAADHKEKCRVQEVDPDNRNEAISDEYEITAWLGFDFPGRGDKYSKQKYHWYHFTGTDYNAANNKTAIYKILGDLEKDWANADDVDDEKGNFDYLMFADLDYNHPEVAQDVLNWGVWLGKQIPIKGIRFDAIKHFSEEFLNKFVSLMDETYGEGWFFVGEFWKDSLDDMSTYLDRMGTKFSLFDAPLVYNFSQLSKTENADLRTVFDDTLVKINPVSAVTLVMNHDTQPYQALEAPIELFFKPLAYTLILLRYDGYPCLFYGDLYGIKGEHPFPPSCGGALPDIVLARKLYAYGKQQDYFDYPTCIGWVRYGTWDRRFGCAVVMSNAGPGEKRMHVGEMHAGEVWTDVLGWEEREITIGQDGYAAFICAGTSVSIWVNKHADGRDRFGKFCRTCRKRKTRCDGKRPFCSTCTDNGHQCLGYATVGEGRKDSKTPANNLADEDDYVKDEDDYDKASAGSLPSGQQSFGNTSPVLHREGSSSYSDTKIAIRRRESDLKTEDPRPSRDYKDAPTFFSDDERSPMSIRTPLQEEQHHITNTIRPTSSASRHTESHKVPYFRYFGPTAIVPGFKQMVVSVREHRRSTGAASSISPASGGYGSLGSLYGGTPQPGVEQRPVDMPVYDPNDGLPVHRLTIHLVETFFTHLGCNYPFLRPDKFVRMVEEKRVDAILVDAVCALAARFSDHPMLNASHDPDYPKWEYGHIFAQRAKAAVVDTFPCPTVAAVQACLLLAYEGFGSNQDSALWMYLGCAIRMAVDLGLQKFDGVKHQGEKDPGHHRPSIDTSEVFSQHSNDGSSISQEEKREVEQERINTLWAVFMLDRVISSGTGRPVTLRDEDFELSFPAITANAESGWPDPFPALIQIIHLYGRVSDLLNNIRNVRDVTPEKMEGLAEMEMDLTQLYQRLDQRLTFNATNFQHYVRSGEGTNFILVHFWFHTLIMLLHQPTLMHSFEGQILQLLPNSRELSMSSAKTIADILAFAELIDPKSFIGNPFTSQPMYIAACAFLMESAAHSTSQPTSRERSPPRSAPRSGSSREYPNTQKGYSTEQKHSLLASAANQNYQRCYKSLQQLEAYWAGTRYILVALDQKAKGIWDPETYTLEDMESTKIGKSDMVPQWTKLAMAAPSPGRLSDLVRSPMLDNLPGSPGIDASQAIGWSINGTTNSASSNITLMFQNPNGEQHQSQHPPPPPARSPSVAGNMIYDPIRQSLPAPSPESGSPSYQTKYPGYSQHRHSSGPMLPPVQKYNPLSSPGPASASEAEMLLGIQNQQYGQTPNSHHSYDQSSSSPSNVRHDHQPTNNFDYAQSHNNFHLGQNTYMGITGVGDMKMESQEIDMASLVSGDMMPFLEYLPQDVWSFFDNGNGMSSNGGMNGNSGLQNMRRNE</sequence>
<feature type="compositionally biased region" description="Acidic residues" evidence="3">
    <location>
        <begin position="551"/>
        <end position="563"/>
    </location>
</feature>
<protein>
    <recommendedName>
        <fullName evidence="4">Zn(2)-C6 fungal-type domain-containing protein</fullName>
    </recommendedName>
</protein>
<dbReference type="SUPFAM" id="SSF51011">
    <property type="entry name" value="Glycosyl hydrolase domain"/>
    <property type="match status" value="1"/>
</dbReference>
<evidence type="ECO:0000256" key="3">
    <source>
        <dbReference type="SAM" id="MobiDB-lite"/>
    </source>
</evidence>
<feature type="region of interest" description="Disordered" evidence="3">
    <location>
        <begin position="1122"/>
        <end position="1157"/>
    </location>
</feature>
<evidence type="ECO:0000256" key="1">
    <source>
        <dbReference type="ARBA" id="ARBA00022723"/>
    </source>
</evidence>
<dbReference type="GO" id="GO:0005975">
    <property type="term" value="P:carbohydrate metabolic process"/>
    <property type="evidence" value="ECO:0007669"/>
    <property type="project" value="InterPro"/>
</dbReference>
<accession>A0A3E2HD18</accession>
<keyword evidence="2" id="KW-0539">Nucleus</keyword>
<dbReference type="Pfam" id="PF00172">
    <property type="entry name" value="Zn_clus"/>
    <property type="match status" value="1"/>
</dbReference>
<dbReference type="SUPFAM" id="SSF51445">
    <property type="entry name" value="(Trans)glycosidases"/>
    <property type="match status" value="1"/>
</dbReference>
<dbReference type="Pfam" id="PF04082">
    <property type="entry name" value="Fungal_trans"/>
    <property type="match status" value="1"/>
</dbReference>
<name>A0A3E2HD18_SCYLI</name>
<feature type="domain" description="Zn(2)-C6 fungal-type" evidence="4">
    <location>
        <begin position="503"/>
        <end position="530"/>
    </location>
</feature>
<reference evidence="5 6" key="1">
    <citation type="submission" date="2018-05" db="EMBL/GenBank/DDBJ databases">
        <title>Draft genome sequence of Scytalidium lignicola DSM 105466, a ubiquitous saprotrophic fungus.</title>
        <authorList>
            <person name="Buettner E."/>
            <person name="Gebauer A.M."/>
            <person name="Hofrichter M."/>
            <person name="Liers C."/>
            <person name="Kellner H."/>
        </authorList>
    </citation>
    <scope>NUCLEOTIDE SEQUENCE [LARGE SCALE GENOMIC DNA]</scope>
    <source>
        <strain evidence="5 6">DSM 105466</strain>
    </source>
</reference>
<dbReference type="PROSITE" id="PS50048">
    <property type="entry name" value="ZN2_CY6_FUNGAL_2"/>
    <property type="match status" value="1"/>
</dbReference>
<keyword evidence="1" id="KW-0479">Metal-binding</keyword>
<dbReference type="NCBIfam" id="NF006969">
    <property type="entry name" value="PRK09441.1-2"/>
    <property type="match status" value="1"/>
</dbReference>
<dbReference type="Gene3D" id="3.20.20.80">
    <property type="entry name" value="Glycosidases"/>
    <property type="match status" value="1"/>
</dbReference>
<keyword evidence="6" id="KW-1185">Reference proteome</keyword>
<dbReference type="PANTHER" id="PTHR47783">
    <property type="entry name" value="ZN(II)2CYS6 TRANSCRIPTION FACTOR (EUROFUNG)-RELATED"/>
    <property type="match status" value="1"/>
</dbReference>
<feature type="compositionally biased region" description="Polar residues" evidence="3">
    <location>
        <begin position="570"/>
        <end position="583"/>
    </location>
</feature>
<evidence type="ECO:0000256" key="2">
    <source>
        <dbReference type="ARBA" id="ARBA00023242"/>
    </source>
</evidence>
<dbReference type="InterPro" id="IPR036864">
    <property type="entry name" value="Zn2-C6_fun-type_DNA-bd_sf"/>
</dbReference>
<dbReference type="SUPFAM" id="SSF57701">
    <property type="entry name" value="Zn2/Cys6 DNA-binding domain"/>
    <property type="match status" value="1"/>
</dbReference>
<comment type="caution">
    <text evidence="5">The sequence shown here is derived from an EMBL/GenBank/DDBJ whole genome shotgun (WGS) entry which is preliminary data.</text>
</comment>
<dbReference type="Proteomes" id="UP000258309">
    <property type="component" value="Unassembled WGS sequence"/>
</dbReference>
<dbReference type="GO" id="GO:0006351">
    <property type="term" value="P:DNA-templated transcription"/>
    <property type="evidence" value="ECO:0007669"/>
    <property type="project" value="InterPro"/>
</dbReference>
<evidence type="ECO:0000313" key="6">
    <source>
        <dbReference type="Proteomes" id="UP000258309"/>
    </source>
</evidence>
<gene>
    <name evidence="5" type="ORF">B7463_g5082</name>
</gene>
<dbReference type="SMART" id="SM00906">
    <property type="entry name" value="Fungal_trans"/>
    <property type="match status" value="1"/>
</dbReference>
<dbReference type="InterPro" id="IPR006047">
    <property type="entry name" value="GH13_cat_dom"/>
</dbReference>
<dbReference type="NCBIfam" id="NF006968">
    <property type="entry name" value="PRK09441.1-1"/>
    <property type="match status" value="1"/>
</dbReference>
<dbReference type="Pfam" id="PF00128">
    <property type="entry name" value="Alpha-amylase"/>
    <property type="match status" value="1"/>
</dbReference>
<evidence type="ECO:0000259" key="4">
    <source>
        <dbReference type="PROSITE" id="PS50048"/>
    </source>
</evidence>
<dbReference type="PANTHER" id="PTHR47783:SF1">
    <property type="entry name" value="ZN(II)2CYS6 TRANSCRIPTION FACTOR (EUROFUNG)"/>
    <property type="match status" value="1"/>
</dbReference>
<dbReference type="InterPro" id="IPR001138">
    <property type="entry name" value="Zn2Cys6_DnaBD"/>
</dbReference>
<dbReference type="Gene3D" id="2.60.40.1180">
    <property type="entry name" value="Golgi alpha-mannosidase II"/>
    <property type="match status" value="1"/>
</dbReference>
<feature type="non-terminal residue" evidence="5">
    <location>
        <position position="1"/>
    </location>
</feature>
<dbReference type="SMART" id="SM00642">
    <property type="entry name" value="Aamy"/>
    <property type="match status" value="1"/>
</dbReference>
<evidence type="ECO:0000313" key="5">
    <source>
        <dbReference type="EMBL" id="RFU31296.1"/>
    </source>
</evidence>
<dbReference type="OrthoDB" id="550577at2759"/>
<feature type="compositionally biased region" description="Basic and acidic residues" evidence="3">
    <location>
        <begin position="601"/>
        <end position="620"/>
    </location>
</feature>
<dbReference type="CDD" id="cd12148">
    <property type="entry name" value="fungal_TF_MHR"/>
    <property type="match status" value="1"/>
</dbReference>
<feature type="region of interest" description="Disordered" evidence="3">
    <location>
        <begin position="876"/>
        <end position="912"/>
    </location>
</feature>
<feature type="compositionally biased region" description="Polar residues" evidence="3">
    <location>
        <begin position="890"/>
        <end position="907"/>
    </location>
</feature>
<feature type="compositionally biased region" description="Polar residues" evidence="3">
    <location>
        <begin position="1145"/>
        <end position="1155"/>
    </location>
</feature>
<proteinExistence type="predicted"/>
<dbReference type="CDD" id="cd00067">
    <property type="entry name" value="GAL4"/>
    <property type="match status" value="1"/>
</dbReference>
<dbReference type="Gene3D" id="2.40.30.140">
    <property type="match status" value="1"/>
</dbReference>
<feature type="compositionally biased region" description="Low complexity" evidence="3">
    <location>
        <begin position="1383"/>
        <end position="1398"/>
    </location>
</feature>
<feature type="region of interest" description="Disordered" evidence="3">
    <location>
        <begin position="1284"/>
        <end position="1364"/>
    </location>
</feature>
<feature type="non-terminal residue" evidence="5">
    <location>
        <position position="1491"/>
    </location>
</feature>
<dbReference type="STRING" id="5539.A0A3E2HD18"/>
<dbReference type="InterPro" id="IPR007219">
    <property type="entry name" value="XnlR_reg_dom"/>
</dbReference>
<dbReference type="GO" id="GO:0008270">
    <property type="term" value="F:zinc ion binding"/>
    <property type="evidence" value="ECO:0007669"/>
    <property type="project" value="InterPro"/>
</dbReference>